<keyword evidence="1" id="KW-0694">RNA-binding</keyword>
<feature type="region of interest" description="Disordered" evidence="2">
    <location>
        <begin position="107"/>
        <end position="158"/>
    </location>
</feature>
<dbReference type="Proteomes" id="UP001328107">
    <property type="component" value="Unassembled WGS sequence"/>
</dbReference>
<feature type="compositionally biased region" description="Basic and acidic residues" evidence="2">
    <location>
        <begin position="348"/>
        <end position="358"/>
    </location>
</feature>
<gene>
    <name evidence="4" type="ORF">PMAYCL1PPCAC_24107</name>
</gene>
<dbReference type="Pfam" id="PF00076">
    <property type="entry name" value="RRM_1"/>
    <property type="match status" value="1"/>
</dbReference>
<feature type="region of interest" description="Disordered" evidence="2">
    <location>
        <begin position="296"/>
        <end position="358"/>
    </location>
</feature>
<feature type="compositionally biased region" description="Basic and acidic residues" evidence="2">
    <location>
        <begin position="296"/>
        <end position="312"/>
    </location>
</feature>
<dbReference type="InterPro" id="IPR012677">
    <property type="entry name" value="Nucleotide-bd_a/b_plait_sf"/>
</dbReference>
<organism evidence="4 5">
    <name type="scientific">Pristionchus mayeri</name>
    <dbReference type="NCBI Taxonomy" id="1317129"/>
    <lineage>
        <taxon>Eukaryota</taxon>
        <taxon>Metazoa</taxon>
        <taxon>Ecdysozoa</taxon>
        <taxon>Nematoda</taxon>
        <taxon>Chromadorea</taxon>
        <taxon>Rhabditida</taxon>
        <taxon>Rhabditina</taxon>
        <taxon>Diplogasteromorpha</taxon>
        <taxon>Diplogasteroidea</taxon>
        <taxon>Neodiplogasteridae</taxon>
        <taxon>Pristionchus</taxon>
    </lineage>
</organism>
<protein>
    <recommendedName>
        <fullName evidence="3">RRM domain-containing protein</fullName>
    </recommendedName>
</protein>
<dbReference type="SUPFAM" id="SSF54928">
    <property type="entry name" value="RNA-binding domain, RBD"/>
    <property type="match status" value="1"/>
</dbReference>
<evidence type="ECO:0000313" key="4">
    <source>
        <dbReference type="EMBL" id="GMR53912.1"/>
    </source>
</evidence>
<dbReference type="Gene3D" id="3.30.70.330">
    <property type="match status" value="1"/>
</dbReference>
<evidence type="ECO:0000256" key="1">
    <source>
        <dbReference type="PROSITE-ProRule" id="PRU00176"/>
    </source>
</evidence>
<dbReference type="EMBL" id="BTRK01000005">
    <property type="protein sequence ID" value="GMR53912.1"/>
    <property type="molecule type" value="Genomic_DNA"/>
</dbReference>
<accession>A0AAN5D0I9</accession>
<evidence type="ECO:0000259" key="3">
    <source>
        <dbReference type="PROSITE" id="PS50102"/>
    </source>
</evidence>
<dbReference type="PROSITE" id="PS50102">
    <property type="entry name" value="RRM"/>
    <property type="match status" value="1"/>
</dbReference>
<dbReference type="InterPro" id="IPR000504">
    <property type="entry name" value="RRM_dom"/>
</dbReference>
<dbReference type="InterPro" id="IPR035979">
    <property type="entry name" value="RBD_domain_sf"/>
</dbReference>
<evidence type="ECO:0000256" key="2">
    <source>
        <dbReference type="SAM" id="MobiDB-lite"/>
    </source>
</evidence>
<feature type="non-terminal residue" evidence="4">
    <location>
        <position position="1"/>
    </location>
</feature>
<name>A0AAN5D0I9_9BILA</name>
<dbReference type="GO" id="GO:0003723">
    <property type="term" value="F:RNA binding"/>
    <property type="evidence" value="ECO:0007669"/>
    <property type="project" value="UniProtKB-UniRule"/>
</dbReference>
<reference evidence="5" key="1">
    <citation type="submission" date="2022-10" db="EMBL/GenBank/DDBJ databases">
        <title>Genome assembly of Pristionchus species.</title>
        <authorList>
            <person name="Yoshida K."/>
            <person name="Sommer R.J."/>
        </authorList>
    </citation>
    <scope>NUCLEOTIDE SEQUENCE [LARGE SCALE GENOMIC DNA]</scope>
    <source>
        <strain evidence="5">RS5460</strain>
    </source>
</reference>
<proteinExistence type="predicted"/>
<comment type="caution">
    <text evidence="4">The sequence shown here is derived from an EMBL/GenBank/DDBJ whole genome shotgun (WGS) entry which is preliminary data.</text>
</comment>
<dbReference type="CDD" id="cd00590">
    <property type="entry name" value="RRM_SF"/>
    <property type="match status" value="1"/>
</dbReference>
<dbReference type="SMART" id="SM00360">
    <property type="entry name" value="RRM"/>
    <property type="match status" value="1"/>
</dbReference>
<sequence>GVFGMTGEEQAAQCRRGVQATLRSVHEWTSSPKSAATQLLHDMNGVLYAAVDTNFGEACPDAINALFQSIDGLQSGMVSRCEEMPLFFFARSFAVVLEEAVRQLQQRRGNETTVPPIGHEETADTPWNCDTPTEGDLLKEDDETAAHDDTMEEEEEMKEETENVIREELGENPAKEAVTAAAAAAKTPVQQRACTARSVPLSRRVKKAATNRDYSPKAIEGRLYIFNLSPSALSSTIESLLLPFGRIIDFCRPYKGSHFCFAKMESNGAADAAVAALDRSLMGGVPLRVQRAAFTRKEEKREEEERGEKDETNLPLPRFGCYKEPPPAAAAVEGARESRDSDDESEISLDHCSDFSVD</sequence>
<dbReference type="AlphaFoldDB" id="A0AAN5D0I9"/>
<keyword evidence="5" id="KW-1185">Reference proteome</keyword>
<evidence type="ECO:0000313" key="5">
    <source>
        <dbReference type="Proteomes" id="UP001328107"/>
    </source>
</evidence>
<feature type="domain" description="RRM" evidence="3">
    <location>
        <begin position="221"/>
        <end position="294"/>
    </location>
</feature>